<evidence type="ECO:0000256" key="1">
    <source>
        <dbReference type="SAM" id="Phobius"/>
    </source>
</evidence>
<feature type="domain" description="SPW repeat-containing integral membrane" evidence="2">
    <location>
        <begin position="2"/>
        <end position="42"/>
    </location>
</feature>
<dbReference type="PATRIC" id="fig|271.14.peg.1488"/>
<dbReference type="Proteomes" id="UP000037685">
    <property type="component" value="Unassembled WGS sequence"/>
</dbReference>
<keyword evidence="1" id="KW-0472">Membrane</keyword>
<dbReference type="EMBL" id="LHCI01000106">
    <property type="protein sequence ID" value="KOX90223.1"/>
    <property type="molecule type" value="Genomic_DNA"/>
</dbReference>
<keyword evidence="1" id="KW-0812">Transmembrane</keyword>
<protein>
    <submittedName>
        <fullName evidence="3">SPW repeat protein</fullName>
    </submittedName>
</protein>
<name>A0A0N0BM18_THEAQ</name>
<evidence type="ECO:0000313" key="3">
    <source>
        <dbReference type="EMBL" id="KOX90223.1"/>
    </source>
</evidence>
<accession>A0A0N0BM18</accession>
<keyword evidence="1" id="KW-1133">Transmembrane helix</keyword>
<proteinExistence type="predicted"/>
<dbReference type="Pfam" id="PF03779">
    <property type="entry name" value="SPW"/>
    <property type="match status" value="1"/>
</dbReference>
<feature type="transmembrane region" description="Helical" evidence="1">
    <location>
        <begin position="21"/>
        <end position="42"/>
    </location>
</feature>
<comment type="caution">
    <text evidence="3">The sequence shown here is derived from an EMBL/GenBank/DDBJ whole genome shotgun (WGS) entry which is preliminary data.</text>
</comment>
<reference evidence="3 4" key="1">
    <citation type="submission" date="2015-07" db="EMBL/GenBank/DDBJ databases">
        <authorList>
            <person name="Noorani M."/>
        </authorList>
    </citation>
    <scope>NUCLEOTIDE SEQUENCE [LARGE SCALE GENOMIC DNA]</scope>
    <source>
        <strain evidence="4">ATCC 25104 / DSM 625 / JCM 10724 / NBRC 103206 / NCIMB 11243 / YT-1</strain>
    </source>
</reference>
<dbReference type="InterPro" id="IPR005530">
    <property type="entry name" value="SPW"/>
</dbReference>
<evidence type="ECO:0000313" key="4">
    <source>
        <dbReference type="Proteomes" id="UP000037685"/>
    </source>
</evidence>
<organism evidence="3 4">
    <name type="scientific">Thermus aquaticus</name>
    <dbReference type="NCBI Taxonomy" id="271"/>
    <lineage>
        <taxon>Bacteria</taxon>
        <taxon>Thermotogati</taxon>
        <taxon>Deinococcota</taxon>
        <taxon>Deinococci</taxon>
        <taxon>Thermales</taxon>
        <taxon>Thermaceae</taxon>
        <taxon>Thermus</taxon>
    </lineage>
</organism>
<gene>
    <name evidence="3" type="ORF">BVI061214_01412</name>
</gene>
<sequence length="44" mass="4858">MGHWQDRANLVLGIWPILSPWSLWFCGMTSAMGNAVIVGCIVEP</sequence>
<evidence type="ECO:0000259" key="2">
    <source>
        <dbReference type="Pfam" id="PF03779"/>
    </source>
</evidence>
<dbReference type="RefSeq" id="WP_082333129.1">
    <property type="nucleotide sequence ID" value="NZ_LHCI01000106.1"/>
</dbReference>
<dbReference type="AlphaFoldDB" id="A0A0N0BM18"/>